<evidence type="ECO:0000313" key="3">
    <source>
        <dbReference type="Proteomes" id="UP000198749"/>
    </source>
</evidence>
<evidence type="ECO:0000313" key="2">
    <source>
        <dbReference type="EMBL" id="SEQ73653.1"/>
    </source>
</evidence>
<dbReference type="PANTHER" id="PTHR43792">
    <property type="entry name" value="GNAT FAMILY, PUTATIVE (AFU_ORTHOLOGUE AFUA_3G00765)-RELATED-RELATED"/>
    <property type="match status" value="1"/>
</dbReference>
<protein>
    <submittedName>
        <fullName evidence="2">Protein N-acetyltransferase, RimJ/RimL family</fullName>
    </submittedName>
</protein>
<dbReference type="AlphaFoldDB" id="A0A1H9IGC9"/>
<dbReference type="PANTHER" id="PTHR43792:SF1">
    <property type="entry name" value="N-ACETYLTRANSFERASE DOMAIN-CONTAINING PROTEIN"/>
    <property type="match status" value="1"/>
</dbReference>
<dbReference type="RefSeq" id="WP_091358763.1">
    <property type="nucleotide sequence ID" value="NZ_AP025284.1"/>
</dbReference>
<gene>
    <name evidence="2" type="ORF">SAMN03080615_02545</name>
</gene>
<sequence length="190" mass="21369">MNYSIPESINTARLSLEKVTIEDWPSLHNFYKDVEATRYTTGHPLSEGESWRIVAALIGHWEIHGYGPYTLKLKDNGAVVGVVGLWYPGDWPEPEIMWSLVPGYSGKGYAREAAFAVRQMAAECLPQLHLISLIFEQNLPSRKLAESLGATLEQRFLFRDKEALIYRHLSPAHPGQPDSCENADQCDQAV</sequence>
<dbReference type="PROSITE" id="PS51186">
    <property type="entry name" value="GNAT"/>
    <property type="match status" value="1"/>
</dbReference>
<dbReference type="InterPro" id="IPR051531">
    <property type="entry name" value="N-acetyltransferase"/>
</dbReference>
<evidence type="ECO:0000259" key="1">
    <source>
        <dbReference type="PROSITE" id="PS51186"/>
    </source>
</evidence>
<dbReference type="InterPro" id="IPR016181">
    <property type="entry name" value="Acyl_CoA_acyltransferase"/>
</dbReference>
<dbReference type="GO" id="GO:0016747">
    <property type="term" value="F:acyltransferase activity, transferring groups other than amino-acyl groups"/>
    <property type="evidence" value="ECO:0007669"/>
    <property type="project" value="InterPro"/>
</dbReference>
<organism evidence="2 3">
    <name type="scientific">Amphritea atlantica</name>
    <dbReference type="NCBI Taxonomy" id="355243"/>
    <lineage>
        <taxon>Bacteria</taxon>
        <taxon>Pseudomonadati</taxon>
        <taxon>Pseudomonadota</taxon>
        <taxon>Gammaproteobacteria</taxon>
        <taxon>Oceanospirillales</taxon>
        <taxon>Oceanospirillaceae</taxon>
        <taxon>Amphritea</taxon>
    </lineage>
</organism>
<dbReference type="InterPro" id="IPR000182">
    <property type="entry name" value="GNAT_dom"/>
</dbReference>
<dbReference type="STRING" id="355243.SAMN03080615_02545"/>
<dbReference type="Proteomes" id="UP000198749">
    <property type="component" value="Unassembled WGS sequence"/>
</dbReference>
<dbReference type="OrthoDB" id="9801656at2"/>
<accession>A0A1H9IGC9</accession>
<dbReference type="Pfam" id="PF13302">
    <property type="entry name" value="Acetyltransf_3"/>
    <property type="match status" value="1"/>
</dbReference>
<dbReference type="Gene3D" id="3.40.630.30">
    <property type="match status" value="1"/>
</dbReference>
<proteinExistence type="predicted"/>
<keyword evidence="3" id="KW-1185">Reference proteome</keyword>
<reference evidence="3" key="1">
    <citation type="submission" date="2016-10" db="EMBL/GenBank/DDBJ databases">
        <authorList>
            <person name="Varghese N."/>
            <person name="Submissions S."/>
        </authorList>
    </citation>
    <scope>NUCLEOTIDE SEQUENCE [LARGE SCALE GENOMIC DNA]</scope>
    <source>
        <strain evidence="3">DSM 18887</strain>
    </source>
</reference>
<dbReference type="EMBL" id="FOGB01000007">
    <property type="protein sequence ID" value="SEQ73653.1"/>
    <property type="molecule type" value="Genomic_DNA"/>
</dbReference>
<keyword evidence="2" id="KW-0808">Transferase</keyword>
<feature type="domain" description="N-acetyltransferase" evidence="1">
    <location>
        <begin position="14"/>
        <end position="171"/>
    </location>
</feature>
<dbReference type="SUPFAM" id="SSF55729">
    <property type="entry name" value="Acyl-CoA N-acyltransferases (Nat)"/>
    <property type="match status" value="1"/>
</dbReference>
<name>A0A1H9IGC9_9GAMM</name>